<dbReference type="Gene3D" id="1.10.287.130">
    <property type="match status" value="1"/>
</dbReference>
<evidence type="ECO:0000256" key="4">
    <source>
        <dbReference type="SAM" id="Phobius"/>
    </source>
</evidence>
<dbReference type="Gene3D" id="3.30.565.10">
    <property type="entry name" value="Histidine kinase-like ATPase, C-terminal domain"/>
    <property type="match status" value="1"/>
</dbReference>
<evidence type="ECO:0000259" key="5">
    <source>
        <dbReference type="PROSITE" id="PS50109"/>
    </source>
</evidence>
<dbReference type="Gene3D" id="3.30.450.20">
    <property type="entry name" value="PAS domain"/>
    <property type="match status" value="1"/>
</dbReference>
<keyword evidence="4" id="KW-1133">Transmembrane helix</keyword>
<feature type="transmembrane region" description="Helical" evidence="4">
    <location>
        <begin position="45"/>
        <end position="65"/>
    </location>
</feature>
<dbReference type="InterPro" id="IPR005467">
    <property type="entry name" value="His_kinase_dom"/>
</dbReference>
<proteinExistence type="predicted"/>
<dbReference type="InterPro" id="IPR036097">
    <property type="entry name" value="HisK_dim/P_sf"/>
</dbReference>
<feature type="transmembrane region" description="Helical" evidence="4">
    <location>
        <begin position="101"/>
        <end position="117"/>
    </location>
</feature>
<protein>
    <recommendedName>
        <fullName evidence="2">histidine kinase</fullName>
        <ecNumber evidence="2">2.7.13.3</ecNumber>
    </recommendedName>
</protein>
<feature type="domain" description="Histidine kinase" evidence="5">
    <location>
        <begin position="316"/>
        <end position="523"/>
    </location>
</feature>
<evidence type="ECO:0000313" key="7">
    <source>
        <dbReference type="Proteomes" id="UP000054858"/>
    </source>
</evidence>
<evidence type="ECO:0000256" key="1">
    <source>
        <dbReference type="ARBA" id="ARBA00000085"/>
    </source>
</evidence>
<organism evidence="6 7">
    <name type="scientific">Legionella oakridgensis</name>
    <dbReference type="NCBI Taxonomy" id="29423"/>
    <lineage>
        <taxon>Bacteria</taxon>
        <taxon>Pseudomonadati</taxon>
        <taxon>Pseudomonadota</taxon>
        <taxon>Gammaproteobacteria</taxon>
        <taxon>Legionellales</taxon>
        <taxon>Legionellaceae</taxon>
        <taxon>Legionella</taxon>
    </lineage>
</organism>
<dbReference type="SUPFAM" id="SSF47384">
    <property type="entry name" value="Homodimeric domain of signal transducing histidine kinase"/>
    <property type="match status" value="1"/>
</dbReference>
<sequence length="527" mass="60030">MEKKSNNYSLVRQWRLLLVYNIYRLGSIIALFGVFWLDAYHRSDWTVYIGSLTAYFIFGLVFLYLWYQRFPHFEQQVLWSGTIDIIVVVFLINKIGYIESALGILLYAYIAVLSILAPGRLAIYFAAIASCLLLAISIAAYVHGNQNDLSGFFSTGIYGAGFFATALTAWYLASLIRSSEHLAQDRAKELASMHRLNEYIVERLQYGVIYVDSNRQIKVINKAARQFLNLAFQQNHSTLEEVSLPLYKKYLQFLSQKQANEQSAQATIDKPYLQVHFFSASDAEKTAVLIIIDDMMNIAQQAQQLKLASLGRFSASIAHELRNPLGAISHAIQLLGEEEYLNEEDSRLKQLILKNCERMNQVIKNVLQMSRRQQSSPEAIDLTSFLQQFKHEFCLINQCNITINLPLNKARKVVFDKSQLEQVLIILCDNAMQHGRDSTGEVNITIAVEEHVRHMLLTLCDTGPGITKEIRNNIFDPFFSTLRSGNGMGLFIAKDLCEINQARLNFVESKQGCCFSINFNYGNEIKL</sequence>
<comment type="caution">
    <text evidence="6">The sequence shown here is derived from an EMBL/GenBank/DDBJ whole genome shotgun (WGS) entry which is preliminary data.</text>
</comment>
<feature type="transmembrane region" description="Helical" evidence="4">
    <location>
        <begin position="156"/>
        <end position="176"/>
    </location>
</feature>
<dbReference type="SUPFAM" id="SSF55874">
    <property type="entry name" value="ATPase domain of HSP90 chaperone/DNA topoisomerase II/histidine kinase"/>
    <property type="match status" value="1"/>
</dbReference>
<dbReference type="Pfam" id="PF25323">
    <property type="entry name" value="6TM_PilS"/>
    <property type="match status" value="1"/>
</dbReference>
<dbReference type="AlphaFoldDB" id="A0A0W0X1B8"/>
<dbReference type="PRINTS" id="PR00344">
    <property type="entry name" value="BCTRLSENSOR"/>
</dbReference>
<dbReference type="InterPro" id="IPR003594">
    <property type="entry name" value="HATPase_dom"/>
</dbReference>
<feature type="transmembrane region" description="Helical" evidence="4">
    <location>
        <begin position="21"/>
        <end position="39"/>
    </location>
</feature>
<accession>A0A0W0X1B8</accession>
<dbReference type="InterPro" id="IPR036890">
    <property type="entry name" value="HATPase_C_sf"/>
</dbReference>
<evidence type="ECO:0000256" key="2">
    <source>
        <dbReference type="ARBA" id="ARBA00012438"/>
    </source>
</evidence>
<dbReference type="RefSeq" id="WP_035894001.1">
    <property type="nucleotide sequence ID" value="NZ_LCUA01000034.1"/>
</dbReference>
<reference evidence="6 7" key="1">
    <citation type="submission" date="2015-11" db="EMBL/GenBank/DDBJ databases">
        <title>Genomic analysis of 38 Legionella species identifies large and diverse effector repertoires.</title>
        <authorList>
            <person name="Burstein D."/>
            <person name="Amaro F."/>
            <person name="Zusman T."/>
            <person name="Lifshitz Z."/>
            <person name="Cohen O."/>
            <person name="Gilbert J.A."/>
            <person name="Pupko T."/>
            <person name="Shuman H.A."/>
            <person name="Segal G."/>
        </authorList>
    </citation>
    <scope>NUCLEOTIDE SEQUENCE [LARGE SCALE GENOMIC DNA]</scope>
    <source>
        <strain evidence="6 7">Oak Ridge-10</strain>
    </source>
</reference>
<keyword evidence="3" id="KW-0597">Phosphoprotein</keyword>
<dbReference type="EMBL" id="LNYP01000028">
    <property type="protein sequence ID" value="KTD38359.1"/>
    <property type="molecule type" value="Genomic_DNA"/>
</dbReference>
<dbReference type="Proteomes" id="UP000054858">
    <property type="component" value="Unassembled WGS sequence"/>
</dbReference>
<dbReference type="Pfam" id="PF02518">
    <property type="entry name" value="HATPase_c"/>
    <property type="match status" value="1"/>
</dbReference>
<name>A0A0W0X1B8_9GAMM</name>
<keyword evidence="4" id="KW-0472">Membrane</keyword>
<dbReference type="PANTHER" id="PTHR43065:SF52">
    <property type="entry name" value="SENSOR PROTEIN KINASE PILS"/>
    <property type="match status" value="1"/>
</dbReference>
<dbReference type="PATRIC" id="fig|29423.5.peg.1364"/>
<feature type="transmembrane region" description="Helical" evidence="4">
    <location>
        <begin position="124"/>
        <end position="144"/>
    </location>
</feature>
<dbReference type="EC" id="2.7.13.3" evidence="2"/>
<dbReference type="CDD" id="cd00082">
    <property type="entry name" value="HisKA"/>
    <property type="match status" value="1"/>
</dbReference>
<dbReference type="SMART" id="SM00388">
    <property type="entry name" value="HisKA"/>
    <property type="match status" value="1"/>
</dbReference>
<dbReference type="Pfam" id="PF00512">
    <property type="entry name" value="HisKA"/>
    <property type="match status" value="1"/>
</dbReference>
<evidence type="ECO:0000313" key="6">
    <source>
        <dbReference type="EMBL" id="KTD38359.1"/>
    </source>
</evidence>
<comment type="catalytic activity">
    <reaction evidence="1">
        <text>ATP + protein L-histidine = ADP + protein N-phospho-L-histidine.</text>
        <dbReference type="EC" id="2.7.13.3"/>
    </reaction>
</comment>
<gene>
    <name evidence="6" type="primary">pilS</name>
    <name evidence="6" type="ORF">Loak_1304</name>
</gene>
<dbReference type="PROSITE" id="PS50109">
    <property type="entry name" value="HIS_KIN"/>
    <property type="match status" value="1"/>
</dbReference>
<keyword evidence="4" id="KW-0812">Transmembrane</keyword>
<dbReference type="PANTHER" id="PTHR43065">
    <property type="entry name" value="SENSOR HISTIDINE KINASE"/>
    <property type="match status" value="1"/>
</dbReference>
<dbReference type="InterPro" id="IPR003661">
    <property type="entry name" value="HisK_dim/P_dom"/>
</dbReference>
<dbReference type="GO" id="GO:0000155">
    <property type="term" value="F:phosphorelay sensor kinase activity"/>
    <property type="evidence" value="ECO:0007669"/>
    <property type="project" value="InterPro"/>
</dbReference>
<dbReference type="SMART" id="SM00387">
    <property type="entry name" value="HATPase_c"/>
    <property type="match status" value="1"/>
</dbReference>
<evidence type="ECO:0000256" key="3">
    <source>
        <dbReference type="ARBA" id="ARBA00022553"/>
    </source>
</evidence>
<dbReference type="InterPro" id="IPR004358">
    <property type="entry name" value="Sig_transdc_His_kin-like_C"/>
</dbReference>